<accession>A0A4U0XXD2</accession>
<feature type="compositionally biased region" description="Basic and acidic residues" evidence="1">
    <location>
        <begin position="484"/>
        <end position="498"/>
    </location>
</feature>
<evidence type="ECO:0000256" key="1">
    <source>
        <dbReference type="SAM" id="MobiDB-lite"/>
    </source>
</evidence>
<proteinExistence type="predicted"/>
<evidence type="ECO:0000313" key="2">
    <source>
        <dbReference type="EMBL" id="TKA82594.1"/>
    </source>
</evidence>
<feature type="region of interest" description="Disordered" evidence="1">
    <location>
        <begin position="481"/>
        <end position="525"/>
    </location>
</feature>
<evidence type="ECO:0000313" key="3">
    <source>
        <dbReference type="Proteomes" id="UP000309340"/>
    </source>
</evidence>
<organism evidence="2 3">
    <name type="scientific">Friedmanniomyces simplex</name>
    <dbReference type="NCBI Taxonomy" id="329884"/>
    <lineage>
        <taxon>Eukaryota</taxon>
        <taxon>Fungi</taxon>
        <taxon>Dikarya</taxon>
        <taxon>Ascomycota</taxon>
        <taxon>Pezizomycotina</taxon>
        <taxon>Dothideomycetes</taxon>
        <taxon>Dothideomycetidae</taxon>
        <taxon>Mycosphaerellales</taxon>
        <taxon>Teratosphaeriaceae</taxon>
        <taxon>Friedmanniomyces</taxon>
    </lineage>
</organism>
<dbReference type="Proteomes" id="UP000309340">
    <property type="component" value="Unassembled WGS sequence"/>
</dbReference>
<dbReference type="EMBL" id="NAJQ01000030">
    <property type="protein sequence ID" value="TKA82594.1"/>
    <property type="molecule type" value="Genomic_DNA"/>
</dbReference>
<dbReference type="AlphaFoldDB" id="A0A4U0XXD2"/>
<feature type="compositionally biased region" description="Basic and acidic residues" evidence="1">
    <location>
        <begin position="508"/>
        <end position="519"/>
    </location>
</feature>
<protein>
    <submittedName>
        <fullName evidence="2">Uncharacterized protein</fullName>
    </submittedName>
</protein>
<reference evidence="2 3" key="1">
    <citation type="submission" date="2017-03" db="EMBL/GenBank/DDBJ databases">
        <title>Genomes of endolithic fungi from Antarctica.</title>
        <authorList>
            <person name="Coleine C."/>
            <person name="Masonjones S."/>
            <person name="Stajich J.E."/>
        </authorList>
    </citation>
    <scope>NUCLEOTIDE SEQUENCE [LARGE SCALE GENOMIC DNA]</scope>
    <source>
        <strain evidence="2 3">CCFEE 5184</strain>
    </source>
</reference>
<gene>
    <name evidence="2" type="ORF">B0A55_01394</name>
</gene>
<name>A0A4U0XXD2_9PEZI</name>
<keyword evidence="3" id="KW-1185">Reference proteome</keyword>
<sequence length="541" mass="59571">MLPVYTGAHRESVMHAVTSAELSDAIDGLISEELARAIASADRTRAHSTGTTPEMEPEQMNERESEHVADYHHEHKRHIDRPGLRCTRMGIAANSGCAQAVSTDSLDVSEQLKPNTGHGVPIPQARSQKVVHDPPFPALHADWSSYITSDLDRQMLISMCDTQASVYGMGGVPYGKSGYDQTPTYGKSSAYIKTQPYSPLLPSSRLQSLEPANTLASDGEVLYVHPNRQTADKPQVSAQSVSSSHDGFAMQRPAGAESMMPKDEVAIQKLKHKRQSLQGMHAHIARNMPHQLPKHKKTIAAINRELEILGATDSGRAPSICKLESSHTGAVQETVRASEKSQPSKYIRETVGGAVGLSISYYTLGGGAVSKLYEQRSGLLLKLSKINEHETSKVLQVWNEIAAVERAHWDECINKLTHSHNSLWGQLSWIESKQADRLPVLRAQLQSMEWALEELKSQTVWTPERLPRFLESVRATERALAGPKVKEVRDARVPETKSEPGSGKRKRSEGDASDDRRSGQDANVDVMVRIAKKACTYVPHS</sequence>
<feature type="region of interest" description="Disordered" evidence="1">
    <location>
        <begin position="40"/>
        <end position="60"/>
    </location>
</feature>
<comment type="caution">
    <text evidence="2">The sequence shown here is derived from an EMBL/GenBank/DDBJ whole genome shotgun (WGS) entry which is preliminary data.</text>
</comment>